<organism evidence="1 2">
    <name type="scientific">Streptomyces cinereoruber</name>
    <dbReference type="NCBI Taxonomy" id="67260"/>
    <lineage>
        <taxon>Bacteria</taxon>
        <taxon>Bacillati</taxon>
        <taxon>Actinomycetota</taxon>
        <taxon>Actinomycetes</taxon>
        <taxon>Kitasatosporales</taxon>
        <taxon>Streptomycetaceae</taxon>
        <taxon>Streptomyces</taxon>
    </lineage>
</organism>
<comment type="caution">
    <text evidence="1">The sequence shown here is derived from an EMBL/GenBank/DDBJ whole genome shotgun (WGS) entry which is preliminary data.</text>
</comment>
<evidence type="ECO:0000313" key="1">
    <source>
        <dbReference type="EMBL" id="GGR38057.1"/>
    </source>
</evidence>
<dbReference type="GeneID" id="95458758"/>
<accession>A0AAV4KQP8</accession>
<protein>
    <submittedName>
        <fullName evidence="1">Uncharacterized protein</fullName>
    </submittedName>
</protein>
<gene>
    <name evidence="1" type="ORF">GCM10010497_46220</name>
</gene>
<dbReference type="AlphaFoldDB" id="A0AAV4KQP8"/>
<dbReference type="EMBL" id="BMSJ01000009">
    <property type="protein sequence ID" value="GGR38057.1"/>
    <property type="molecule type" value="Genomic_DNA"/>
</dbReference>
<proteinExistence type="predicted"/>
<evidence type="ECO:0000313" key="2">
    <source>
        <dbReference type="Proteomes" id="UP000642014"/>
    </source>
</evidence>
<reference evidence="1 2" key="1">
    <citation type="journal article" date="2014" name="Int. J. Syst. Evol. Microbiol.">
        <title>Complete genome sequence of Corynebacterium casei LMG S-19264T (=DSM 44701T), isolated from a smear-ripened cheese.</title>
        <authorList>
            <consortium name="US DOE Joint Genome Institute (JGI-PGF)"/>
            <person name="Walter F."/>
            <person name="Albersmeier A."/>
            <person name="Kalinowski J."/>
            <person name="Ruckert C."/>
        </authorList>
    </citation>
    <scope>NUCLEOTIDE SEQUENCE [LARGE SCALE GENOMIC DNA]</scope>
    <source>
        <strain evidence="1 2">JCM 4205</strain>
    </source>
</reference>
<dbReference type="Proteomes" id="UP000642014">
    <property type="component" value="Unassembled WGS sequence"/>
</dbReference>
<sequence length="58" mass="6520">MKRCQACGYVIDGEAREETPVSTSGARPTVYWHQTAAECTAAKDQRLVSPVQRQLRRL</sequence>
<name>A0AAV4KQP8_9ACTN</name>
<dbReference type="RefSeq" id="WP_167308923.1">
    <property type="nucleotide sequence ID" value="NZ_BMSJ01000009.1"/>
</dbReference>